<dbReference type="HOGENOM" id="CLU_046875_0_0_1"/>
<organism evidence="1 2">
    <name type="scientific">Galerina marginata (strain CBS 339.88)</name>
    <dbReference type="NCBI Taxonomy" id="685588"/>
    <lineage>
        <taxon>Eukaryota</taxon>
        <taxon>Fungi</taxon>
        <taxon>Dikarya</taxon>
        <taxon>Basidiomycota</taxon>
        <taxon>Agaricomycotina</taxon>
        <taxon>Agaricomycetes</taxon>
        <taxon>Agaricomycetidae</taxon>
        <taxon>Agaricales</taxon>
        <taxon>Agaricineae</taxon>
        <taxon>Strophariaceae</taxon>
        <taxon>Galerina</taxon>
    </lineage>
</organism>
<dbReference type="Proteomes" id="UP000027222">
    <property type="component" value="Unassembled WGS sequence"/>
</dbReference>
<dbReference type="EMBL" id="KL142371">
    <property type="protein sequence ID" value="KDR80891.1"/>
    <property type="molecule type" value="Genomic_DNA"/>
</dbReference>
<name>A0A067TCL6_GALM3</name>
<evidence type="ECO:0000313" key="2">
    <source>
        <dbReference type="Proteomes" id="UP000027222"/>
    </source>
</evidence>
<sequence length="336" mass="38315">MAAIMGKLFKIGSSPCSFSFSFNESWLWELLEYAAPGFNSAFRDICRNPRLSTLRLSYLYGIPMDILRHSSVKNISFRRVVFVYINPHRTSTLADNPSRDAFESNQAVCPESIETDFTYPLKSILDMTPDKRLPSKLLFSKLAVIVFHLDWTEEEDWDQAAGILANAAPTLEKLTLKLKSRMDYLPDSPPHLTLRHLPLLKTLILSPLTNFESRSISKEINYIFRHQDHLPPSLKNVELCFSFVVLPEDSPNDIFGRFDFSALDALFSESRFCALGFLTFRCDVHFRTVPRPSSAHGLKEQFLENGRSSLLRRFPCIPAVHRSLVFDAVITCAKVT</sequence>
<protein>
    <submittedName>
        <fullName evidence="1">Uncharacterized protein</fullName>
    </submittedName>
</protein>
<reference evidence="2" key="1">
    <citation type="journal article" date="2014" name="Proc. Natl. Acad. Sci. U.S.A.">
        <title>Extensive sampling of basidiomycete genomes demonstrates inadequacy of the white-rot/brown-rot paradigm for wood decay fungi.</title>
        <authorList>
            <person name="Riley R."/>
            <person name="Salamov A.A."/>
            <person name="Brown D.W."/>
            <person name="Nagy L.G."/>
            <person name="Floudas D."/>
            <person name="Held B.W."/>
            <person name="Levasseur A."/>
            <person name="Lombard V."/>
            <person name="Morin E."/>
            <person name="Otillar R."/>
            <person name="Lindquist E.A."/>
            <person name="Sun H."/>
            <person name="LaButti K.M."/>
            <person name="Schmutz J."/>
            <person name="Jabbour D."/>
            <person name="Luo H."/>
            <person name="Baker S.E."/>
            <person name="Pisabarro A.G."/>
            <person name="Walton J.D."/>
            <person name="Blanchette R.A."/>
            <person name="Henrissat B."/>
            <person name="Martin F."/>
            <person name="Cullen D."/>
            <person name="Hibbett D.S."/>
            <person name="Grigoriev I.V."/>
        </authorList>
    </citation>
    <scope>NUCLEOTIDE SEQUENCE [LARGE SCALE GENOMIC DNA]</scope>
    <source>
        <strain evidence="2">CBS 339.88</strain>
    </source>
</reference>
<evidence type="ECO:0000313" key="1">
    <source>
        <dbReference type="EMBL" id="KDR80891.1"/>
    </source>
</evidence>
<accession>A0A067TCL6</accession>
<keyword evidence="2" id="KW-1185">Reference proteome</keyword>
<dbReference type="AlphaFoldDB" id="A0A067TCL6"/>
<gene>
    <name evidence="1" type="ORF">GALMADRAFT_241387</name>
</gene>
<proteinExistence type="predicted"/>